<evidence type="ECO:0000313" key="1">
    <source>
        <dbReference type="EMBL" id="EZH74896.1"/>
    </source>
</evidence>
<dbReference type="AlphaFoldDB" id="A0A023BXX0"/>
<accession>A0A023BXX0</accession>
<keyword evidence="2" id="KW-1185">Reference proteome</keyword>
<dbReference type="Proteomes" id="UP000023541">
    <property type="component" value="Unassembled WGS sequence"/>
</dbReference>
<gene>
    <name evidence="1" type="ORF">ATO12_09150</name>
</gene>
<dbReference type="eggNOG" id="COG2378">
    <property type="taxonomic scope" value="Bacteria"/>
</dbReference>
<name>A0A023BXX0_9FLAO</name>
<sequence length="104" mass="11960">MNIIIKQIEMIERIDRLIRLQATGTPVELASRLGMSRAQTYRIIDIMKELNAPITYDFTIQSFVYEESVGFKFGFYTKELDATEIRSVSGGNSFERLQYLAAII</sequence>
<dbReference type="STRING" id="1317122.ATO12_09150"/>
<evidence type="ECO:0008006" key="3">
    <source>
        <dbReference type="Google" id="ProtNLM"/>
    </source>
</evidence>
<organism evidence="1 2">
    <name type="scientific">Aquimarina atlantica</name>
    <dbReference type="NCBI Taxonomy" id="1317122"/>
    <lineage>
        <taxon>Bacteria</taxon>
        <taxon>Pseudomonadati</taxon>
        <taxon>Bacteroidota</taxon>
        <taxon>Flavobacteriia</taxon>
        <taxon>Flavobacteriales</taxon>
        <taxon>Flavobacteriaceae</taxon>
        <taxon>Aquimarina</taxon>
    </lineage>
</organism>
<dbReference type="RefSeq" id="WP_034239785.1">
    <property type="nucleotide sequence ID" value="NZ_AQRA01000002.1"/>
</dbReference>
<evidence type="ECO:0000313" key="2">
    <source>
        <dbReference type="Proteomes" id="UP000023541"/>
    </source>
</evidence>
<dbReference type="EMBL" id="AQRA01000002">
    <property type="protein sequence ID" value="EZH74896.1"/>
    <property type="molecule type" value="Genomic_DNA"/>
</dbReference>
<protein>
    <recommendedName>
        <fullName evidence="3">DNA-binding protein</fullName>
    </recommendedName>
</protein>
<reference evidence="1 2" key="1">
    <citation type="submission" date="2014-04" db="EMBL/GenBank/DDBJ databases">
        <title>Aquimarina sp. 22II-S11-z7 Genome Sequencing.</title>
        <authorList>
            <person name="Lai Q."/>
        </authorList>
    </citation>
    <scope>NUCLEOTIDE SEQUENCE [LARGE SCALE GENOMIC DNA]</scope>
    <source>
        <strain evidence="1 2">22II-S11-z7</strain>
    </source>
</reference>
<proteinExistence type="predicted"/>
<comment type="caution">
    <text evidence="1">The sequence shown here is derived from an EMBL/GenBank/DDBJ whole genome shotgun (WGS) entry which is preliminary data.</text>
</comment>